<feature type="binding site" evidence="4">
    <location>
        <begin position="329"/>
        <end position="331"/>
    </location>
    <ligand>
        <name>substrate</name>
    </ligand>
</feature>
<dbReference type="SUPFAM" id="SSF51338">
    <property type="entry name" value="Composite domain of metallo-dependent hydrolases"/>
    <property type="match status" value="1"/>
</dbReference>
<dbReference type="GO" id="GO:0008448">
    <property type="term" value="F:N-acetylglucosamine-6-phosphate deacetylase activity"/>
    <property type="evidence" value="ECO:0007669"/>
    <property type="project" value="UniProtKB-UniRule"/>
</dbReference>
<feature type="binding site" evidence="4">
    <location>
        <position position="238"/>
    </location>
    <ligand>
        <name>substrate</name>
    </ligand>
</feature>
<dbReference type="OrthoDB" id="10264777at2759"/>
<evidence type="ECO:0000256" key="2">
    <source>
        <dbReference type="PIRNR" id="PIRNR038994"/>
    </source>
</evidence>
<organism evidence="6 7">
    <name type="scientific">Friedmanniomyces simplex</name>
    <dbReference type="NCBI Taxonomy" id="329884"/>
    <lineage>
        <taxon>Eukaryota</taxon>
        <taxon>Fungi</taxon>
        <taxon>Dikarya</taxon>
        <taxon>Ascomycota</taxon>
        <taxon>Pezizomycotina</taxon>
        <taxon>Dothideomycetes</taxon>
        <taxon>Dothideomycetidae</taxon>
        <taxon>Mycosphaerellales</taxon>
        <taxon>Teratosphaeriaceae</taxon>
        <taxon>Friedmanniomyces</taxon>
    </lineage>
</organism>
<dbReference type="PANTHER" id="PTHR11113">
    <property type="entry name" value="N-ACETYLGLUCOSAMINE-6-PHOSPHATE DEACETYLASE"/>
    <property type="match status" value="1"/>
</dbReference>
<evidence type="ECO:0000256" key="4">
    <source>
        <dbReference type="PIRSR" id="PIRSR038994-2"/>
    </source>
</evidence>
<feature type="active site" description="Proton donor/acceptor" evidence="3">
    <location>
        <position position="292"/>
    </location>
</feature>
<feature type="binding site" evidence="4">
    <location>
        <position position="149"/>
    </location>
    <ligand>
        <name>substrate</name>
    </ligand>
</feature>
<protein>
    <recommendedName>
        <fullName evidence="2">N-acetylglucosamine-6-phosphate deacetylase</fullName>
        <ecNumber evidence="2">3.5.1.25</ecNumber>
    </recommendedName>
</protein>
<feature type="binding site" evidence="4">
    <location>
        <begin position="230"/>
        <end position="231"/>
    </location>
    <ligand>
        <name>substrate</name>
    </ligand>
</feature>
<feature type="binding site" evidence="5">
    <location>
        <position position="227"/>
    </location>
    <ligand>
        <name>Zn(2+)</name>
        <dbReference type="ChEBI" id="CHEBI:29105"/>
    </ligand>
</feature>
<gene>
    <name evidence="6" type="ORF">B0A55_05939</name>
</gene>
<dbReference type="InterPro" id="IPR011059">
    <property type="entry name" value="Metal-dep_hydrolase_composite"/>
</dbReference>
<evidence type="ECO:0000313" key="6">
    <source>
        <dbReference type="EMBL" id="TKA74825.1"/>
    </source>
</evidence>
<name>A0A4U0XJC7_9PEZI</name>
<dbReference type="AlphaFoldDB" id="A0A4U0XJC7"/>
<dbReference type="STRING" id="329884.A0A4U0XJC7"/>
<dbReference type="Proteomes" id="UP000309340">
    <property type="component" value="Unassembled WGS sequence"/>
</dbReference>
<comment type="caution">
    <text evidence="6">The sequence shown here is derived from an EMBL/GenBank/DDBJ whole genome shotgun (WGS) entry which is preliminary data.</text>
</comment>
<proteinExistence type="inferred from homology"/>
<accession>A0A4U0XJC7</accession>
<dbReference type="Gene3D" id="2.30.40.10">
    <property type="entry name" value="Urease, subunit C, domain 1"/>
    <property type="match status" value="1"/>
</dbReference>
<sequence length="405" mass="42521">MASPKTFFINAKLCINGQLVNGKTLTVSDGKITSIETGPLDPDASNGSVIDVEGAIISPGFLELQTNGLRGFHFTHFDDEATYSQKLEEVAQYLPQTGVTGFYPTIPTVHSDEFKKILPSLTPRAIPHGASVLGAHAEGPYLHPSKKGAHNASLFHPASTPPTQIYGDIATTNSTLKLVTLAPELEGTTPLIQNLTAKGIRVSLGHSSATYPQGLAAVQAGATCLTHTLNAMPPLHHRDPGLAGLVTASTASLSTPTSSPYFSLIADGNHLHPAITTLLFRSNPTKCILITDSIELAGLPDGTYPGHAQIPSSQTKLGSRVVIEGTETLIGGCAGLDECVRNLVRWSGCGVAEAVRCVTENVASLMGDMGRGKLEVGRRADLVVLGRDGEVRGTWVAGVKVWGAE</sequence>
<keyword evidence="1 2" id="KW-0378">Hydrolase</keyword>
<dbReference type="GO" id="GO:0046872">
    <property type="term" value="F:metal ion binding"/>
    <property type="evidence" value="ECO:0007669"/>
    <property type="project" value="UniProtKB-KW"/>
</dbReference>
<comment type="similarity">
    <text evidence="2">Belongs to the metallo-dependent hydrolases superfamily. NagA family.</text>
</comment>
<keyword evidence="7" id="KW-1185">Reference proteome</keyword>
<keyword evidence="2" id="KW-0119">Carbohydrate metabolism</keyword>
<evidence type="ECO:0000256" key="3">
    <source>
        <dbReference type="PIRSR" id="PIRSR038994-1"/>
    </source>
</evidence>
<keyword evidence="5" id="KW-0479">Metal-binding</keyword>
<feature type="binding site" evidence="5">
    <location>
        <position position="138"/>
    </location>
    <ligand>
        <name>Zn(2+)</name>
        <dbReference type="ChEBI" id="CHEBI:29105"/>
    </ligand>
</feature>
<reference evidence="6 7" key="1">
    <citation type="submission" date="2017-03" db="EMBL/GenBank/DDBJ databases">
        <title>Genomes of endolithic fungi from Antarctica.</title>
        <authorList>
            <person name="Coleine C."/>
            <person name="Masonjones S."/>
            <person name="Stajich J.E."/>
        </authorList>
    </citation>
    <scope>NUCLEOTIDE SEQUENCE [LARGE SCALE GENOMIC DNA]</scope>
    <source>
        <strain evidence="6 7">CCFEE 5184</strain>
    </source>
</reference>
<comment type="cofactor">
    <cofactor evidence="5">
        <name>a divalent metal cation</name>
        <dbReference type="ChEBI" id="CHEBI:60240"/>
    </cofactor>
    <text evidence="5">Binds 1 divalent metal cation per subunit.</text>
</comment>
<dbReference type="PANTHER" id="PTHR11113:SF4">
    <property type="entry name" value="N-ACETYLGLUCOSAMINE-6-PHOSPHATE DEACETYLASE"/>
    <property type="match status" value="1"/>
</dbReference>
<comment type="catalytic activity">
    <reaction evidence="2">
        <text>N-acetyl-D-glucosamine 6-phosphate + H2O = D-glucosamine 6-phosphate + acetate</text>
        <dbReference type="Rhea" id="RHEA:22936"/>
        <dbReference type="ChEBI" id="CHEBI:15377"/>
        <dbReference type="ChEBI" id="CHEBI:30089"/>
        <dbReference type="ChEBI" id="CHEBI:57513"/>
        <dbReference type="ChEBI" id="CHEBI:58725"/>
        <dbReference type="EC" id="3.5.1.25"/>
    </reaction>
</comment>
<evidence type="ECO:0000256" key="5">
    <source>
        <dbReference type="PIRSR" id="PIRSR038994-3"/>
    </source>
</evidence>
<dbReference type="PIRSF" id="PIRSF038994">
    <property type="entry name" value="NagA"/>
    <property type="match status" value="1"/>
</dbReference>
<feature type="binding site" evidence="5">
    <location>
        <position position="206"/>
    </location>
    <ligand>
        <name>Zn(2+)</name>
        <dbReference type="ChEBI" id="CHEBI:29105"/>
    </ligand>
</feature>
<dbReference type="GO" id="GO:0006046">
    <property type="term" value="P:N-acetylglucosamine catabolic process"/>
    <property type="evidence" value="ECO:0007669"/>
    <property type="project" value="TreeGrafter"/>
</dbReference>
<dbReference type="EMBL" id="NAJQ01000212">
    <property type="protein sequence ID" value="TKA74825.1"/>
    <property type="molecule type" value="Genomic_DNA"/>
</dbReference>
<evidence type="ECO:0000313" key="7">
    <source>
        <dbReference type="Proteomes" id="UP000309340"/>
    </source>
</evidence>
<dbReference type="Gene3D" id="3.20.20.140">
    <property type="entry name" value="Metal-dependent hydrolases"/>
    <property type="match status" value="1"/>
</dbReference>
<evidence type="ECO:0000256" key="1">
    <source>
        <dbReference type="ARBA" id="ARBA00022801"/>
    </source>
</evidence>
<dbReference type="EC" id="3.5.1.25" evidence="2"/>
<feature type="binding site" evidence="4">
    <location>
        <position position="270"/>
    </location>
    <ligand>
        <name>substrate</name>
    </ligand>
</feature>
<dbReference type="SUPFAM" id="SSF51556">
    <property type="entry name" value="Metallo-dependent hydrolases"/>
    <property type="match status" value="1"/>
</dbReference>
<dbReference type="InterPro" id="IPR032466">
    <property type="entry name" value="Metal_Hydrolase"/>
</dbReference>
<dbReference type="InterPro" id="IPR003764">
    <property type="entry name" value="GlcNAc_6-P_deAcase"/>
</dbReference>